<reference evidence="2" key="2">
    <citation type="journal article" date="2008" name="Nucleic Acids Res.">
        <title>The rice annotation project database (RAP-DB): 2008 update.</title>
        <authorList>
            <consortium name="The rice annotation project (RAP)"/>
        </authorList>
    </citation>
    <scope>GENOME REANNOTATION</scope>
    <source>
        <strain evidence="2">cv. Nipponbare</strain>
    </source>
</reference>
<gene>
    <name evidence="1" type="primary">P0678G09.24</name>
</gene>
<accession>Q69UB3</accession>
<reference evidence="2" key="1">
    <citation type="journal article" date="2005" name="Nature">
        <title>The map-based sequence of the rice genome.</title>
        <authorList>
            <consortium name="International rice genome sequencing project (IRGSP)"/>
            <person name="Matsumoto T."/>
            <person name="Wu J."/>
            <person name="Kanamori H."/>
            <person name="Katayose Y."/>
            <person name="Fujisawa M."/>
            <person name="Namiki N."/>
            <person name="Mizuno H."/>
            <person name="Yamamoto K."/>
            <person name="Antonio B.A."/>
            <person name="Baba T."/>
            <person name="Sakata K."/>
            <person name="Nagamura Y."/>
            <person name="Aoki H."/>
            <person name="Arikawa K."/>
            <person name="Arita K."/>
            <person name="Bito T."/>
            <person name="Chiden Y."/>
            <person name="Fujitsuka N."/>
            <person name="Fukunaka R."/>
            <person name="Hamada M."/>
            <person name="Harada C."/>
            <person name="Hayashi A."/>
            <person name="Hijishita S."/>
            <person name="Honda M."/>
            <person name="Hosokawa S."/>
            <person name="Ichikawa Y."/>
            <person name="Idonuma A."/>
            <person name="Iijima M."/>
            <person name="Ikeda M."/>
            <person name="Ikeno M."/>
            <person name="Ito K."/>
            <person name="Ito S."/>
            <person name="Ito T."/>
            <person name="Ito Y."/>
            <person name="Ito Y."/>
            <person name="Iwabuchi A."/>
            <person name="Kamiya K."/>
            <person name="Karasawa W."/>
            <person name="Kurita K."/>
            <person name="Katagiri S."/>
            <person name="Kikuta A."/>
            <person name="Kobayashi H."/>
            <person name="Kobayashi N."/>
            <person name="Machita K."/>
            <person name="Maehara T."/>
            <person name="Masukawa M."/>
            <person name="Mizubayashi T."/>
            <person name="Mukai Y."/>
            <person name="Nagasaki H."/>
            <person name="Nagata Y."/>
            <person name="Naito S."/>
            <person name="Nakashima M."/>
            <person name="Nakama Y."/>
            <person name="Nakamichi Y."/>
            <person name="Nakamura M."/>
            <person name="Meguro A."/>
            <person name="Negishi M."/>
            <person name="Ohta I."/>
            <person name="Ohta T."/>
            <person name="Okamoto M."/>
            <person name="Ono N."/>
            <person name="Saji S."/>
            <person name="Sakaguchi M."/>
            <person name="Sakai K."/>
            <person name="Shibata M."/>
            <person name="Shimokawa T."/>
            <person name="Song J."/>
            <person name="Takazaki Y."/>
            <person name="Terasawa K."/>
            <person name="Tsugane M."/>
            <person name="Tsuji K."/>
            <person name="Ueda S."/>
            <person name="Waki K."/>
            <person name="Yamagata H."/>
            <person name="Yamamoto M."/>
            <person name="Yamamoto S."/>
            <person name="Yamane H."/>
            <person name="Yoshiki S."/>
            <person name="Yoshihara R."/>
            <person name="Yukawa K."/>
            <person name="Zhong H."/>
            <person name="Yano M."/>
            <person name="Yuan Q."/>
            <person name="Ouyang S."/>
            <person name="Liu J."/>
            <person name="Jones K.M."/>
            <person name="Gansberger K."/>
            <person name="Moffat K."/>
            <person name="Hill J."/>
            <person name="Bera J."/>
            <person name="Fadrosh D."/>
            <person name="Jin S."/>
            <person name="Johri S."/>
            <person name="Kim M."/>
            <person name="Overton L."/>
            <person name="Reardon M."/>
            <person name="Tsitrin T."/>
            <person name="Vuong H."/>
            <person name="Weaver B."/>
            <person name="Ciecko A."/>
            <person name="Tallon L."/>
            <person name="Jackson J."/>
            <person name="Pai G."/>
            <person name="Aken S.V."/>
            <person name="Utterback T."/>
            <person name="Reidmuller S."/>
            <person name="Feldblyum T."/>
            <person name="Hsiao J."/>
            <person name="Zismann V."/>
            <person name="Iobst S."/>
            <person name="de Vazeille A.R."/>
            <person name="Buell C.R."/>
            <person name="Ying K."/>
            <person name="Li Y."/>
            <person name="Lu T."/>
            <person name="Huang Y."/>
            <person name="Zhao Q."/>
            <person name="Feng Q."/>
            <person name="Zhang L."/>
            <person name="Zhu J."/>
            <person name="Weng Q."/>
            <person name="Mu J."/>
            <person name="Lu Y."/>
            <person name="Fan D."/>
            <person name="Liu Y."/>
            <person name="Guan J."/>
            <person name="Zhang Y."/>
            <person name="Yu S."/>
            <person name="Liu X."/>
            <person name="Zhang Y."/>
            <person name="Hong G."/>
            <person name="Han B."/>
            <person name="Choisne N."/>
            <person name="Demange N."/>
            <person name="Orjeda G."/>
            <person name="Samain S."/>
            <person name="Cattolico L."/>
            <person name="Pelletier E."/>
            <person name="Couloux A."/>
            <person name="Segurens B."/>
            <person name="Wincker P."/>
            <person name="D'Hont A."/>
            <person name="Scarpelli C."/>
            <person name="Weissenbach J."/>
            <person name="Salanoubat M."/>
            <person name="Quetier F."/>
            <person name="Yu Y."/>
            <person name="Kim H.R."/>
            <person name="Rambo T."/>
            <person name="Currie J."/>
            <person name="Collura K."/>
            <person name="Luo M."/>
            <person name="Yang T."/>
            <person name="Ammiraju J.S.S."/>
            <person name="Engler F."/>
            <person name="Soderlund C."/>
            <person name="Wing R.A."/>
            <person name="Palmer L.E."/>
            <person name="de la Bastide M."/>
            <person name="Spiegel L."/>
            <person name="Nascimento L."/>
            <person name="Zutavern T."/>
            <person name="O'Shaughnessy A."/>
            <person name="Dike S."/>
            <person name="Dedhia N."/>
            <person name="Preston R."/>
            <person name="Balija V."/>
            <person name="McCombie W.R."/>
            <person name="Chow T."/>
            <person name="Chen H."/>
            <person name="Chung M."/>
            <person name="Chen C."/>
            <person name="Shaw J."/>
            <person name="Wu H."/>
            <person name="Hsiao K."/>
            <person name="Chao Y."/>
            <person name="Chu M."/>
            <person name="Cheng C."/>
            <person name="Hour A."/>
            <person name="Lee P."/>
            <person name="Lin S."/>
            <person name="Lin Y."/>
            <person name="Liou J."/>
            <person name="Liu S."/>
            <person name="Hsing Y."/>
            <person name="Raghuvanshi S."/>
            <person name="Mohanty A."/>
            <person name="Bharti A.K."/>
            <person name="Gaur A."/>
            <person name="Gupta V."/>
            <person name="Kumar D."/>
            <person name="Ravi V."/>
            <person name="Vij S."/>
            <person name="Kapur A."/>
            <person name="Khurana P."/>
            <person name="Khurana P."/>
            <person name="Khurana J.P."/>
            <person name="Tyagi A.K."/>
            <person name="Gaikwad K."/>
            <person name="Singh A."/>
            <person name="Dalal V."/>
            <person name="Srivastava S."/>
            <person name="Dixit A."/>
            <person name="Pal A.K."/>
            <person name="Ghazi I.A."/>
            <person name="Yadav M."/>
            <person name="Pandit A."/>
            <person name="Bhargava A."/>
            <person name="Sureshbabu K."/>
            <person name="Batra K."/>
            <person name="Sharma T.R."/>
            <person name="Mohapatra T."/>
            <person name="Singh N.K."/>
            <person name="Messing J."/>
            <person name="Nelson A.B."/>
            <person name="Fuks G."/>
            <person name="Kavchok S."/>
            <person name="Keizer G."/>
            <person name="Linton E."/>
            <person name="Llaca V."/>
            <person name="Song R."/>
            <person name="Tanyolac B."/>
            <person name="Young S."/>
            <person name="Ho-Il K."/>
            <person name="Hahn J.H."/>
            <person name="Sangsakoo G."/>
            <person name="Vanavichit A."/>
            <person name="de Mattos Luiz.A.T."/>
            <person name="Zimmer P.D."/>
            <person name="Malone G."/>
            <person name="Dellagostin O."/>
            <person name="de Oliveira A.C."/>
            <person name="Bevan M."/>
            <person name="Bancroft I."/>
            <person name="Minx P."/>
            <person name="Cordum H."/>
            <person name="Wilson R."/>
            <person name="Cheng Z."/>
            <person name="Jin W."/>
            <person name="Jiang J."/>
            <person name="Leong S.A."/>
            <person name="Iwama H."/>
            <person name="Gojobori T."/>
            <person name="Itoh T."/>
            <person name="Niimura Y."/>
            <person name="Fujii Y."/>
            <person name="Habara T."/>
            <person name="Sakai H."/>
            <person name="Sato Y."/>
            <person name="Wilson G."/>
            <person name="Kumar K."/>
            <person name="McCouch S."/>
            <person name="Juretic N."/>
            <person name="Hoen D."/>
            <person name="Wright S."/>
            <person name="Bruskiewich R."/>
            <person name="Bureau T."/>
            <person name="Miyao A."/>
            <person name="Hirochika H."/>
            <person name="Nishikawa T."/>
            <person name="Kadowaki K."/>
            <person name="Sugiura M."/>
            <person name="Burr B."/>
            <person name="Sasaki T."/>
        </authorList>
    </citation>
    <scope>NUCLEOTIDE SEQUENCE [LARGE SCALE GENOMIC DNA]</scope>
    <source>
        <strain evidence="2">cv. Nipponbare</strain>
    </source>
</reference>
<organism evidence="1 2">
    <name type="scientific">Oryza sativa subsp. japonica</name>
    <name type="common">Rice</name>
    <dbReference type="NCBI Taxonomy" id="39947"/>
    <lineage>
        <taxon>Eukaryota</taxon>
        <taxon>Viridiplantae</taxon>
        <taxon>Streptophyta</taxon>
        <taxon>Embryophyta</taxon>
        <taxon>Tracheophyta</taxon>
        <taxon>Spermatophyta</taxon>
        <taxon>Magnoliopsida</taxon>
        <taxon>Liliopsida</taxon>
        <taxon>Poales</taxon>
        <taxon>Poaceae</taxon>
        <taxon>BOP clade</taxon>
        <taxon>Oryzoideae</taxon>
        <taxon>Oryzeae</taxon>
        <taxon>Oryzinae</taxon>
        <taxon>Oryza</taxon>
        <taxon>Oryza sativa</taxon>
    </lineage>
</organism>
<evidence type="ECO:0000313" key="1">
    <source>
        <dbReference type="EMBL" id="BAD30754.1"/>
    </source>
</evidence>
<dbReference type="Proteomes" id="UP000000763">
    <property type="component" value="Chromosome 7"/>
</dbReference>
<proteinExistence type="predicted"/>
<protein>
    <submittedName>
        <fullName evidence="1">Uncharacterized protein</fullName>
    </submittedName>
</protein>
<evidence type="ECO:0000313" key="2">
    <source>
        <dbReference type="Proteomes" id="UP000000763"/>
    </source>
</evidence>
<dbReference type="EMBL" id="AP004573">
    <property type="protein sequence ID" value="BAD30754.1"/>
    <property type="molecule type" value="Genomic_DNA"/>
</dbReference>
<dbReference type="AlphaFoldDB" id="Q69UB3"/>
<sequence length="103" mass="11476">MSLVPVEIIETKDGFLVPIQRYHKSTNSQINQQIINEITDSPRAISLHRQAGRRRHRLVLSTVTHARCCRRPPLHGLPPPLCQAAAPHCADRRSGLPPPPRAG</sequence>
<name>Q69UB3_ORYSJ</name>